<feature type="region of interest" description="Disordered" evidence="1">
    <location>
        <begin position="1"/>
        <end position="65"/>
    </location>
</feature>
<evidence type="ECO:0000256" key="1">
    <source>
        <dbReference type="SAM" id="MobiDB-lite"/>
    </source>
</evidence>
<dbReference type="AlphaFoldDB" id="A0A4Y3KDH1"/>
<gene>
    <name evidence="2" type="ORF">CUD01_14720</name>
</gene>
<dbReference type="Proteomes" id="UP000315842">
    <property type="component" value="Unassembled WGS sequence"/>
</dbReference>
<sequence>MHDPCARQPARTTTARRAPMPHQSTHRDHPHAPGAWAPAGDEAEPGHEAEPGRETSSGRETTTAWDGRRLARVTLDAHGSPAAVQVVDGWERHAAADDLAAAVLDAARTAARTLDERAWASLTDDADRRRRAPSAPVASAPVASPAPAGTPRPLDELAEIAITSLSAASQADDAAAVGTGSALDHEIEVRVVRGGIVGVTLRGPRVARTSGTQLSRLLTGAVRAAVTDLQHRLAAQAPAVSDALLAEVLAHLRALTADPASAGDRT</sequence>
<feature type="compositionally biased region" description="Low complexity" evidence="1">
    <location>
        <begin position="1"/>
        <end position="21"/>
    </location>
</feature>
<feature type="compositionally biased region" description="Low complexity" evidence="1">
    <location>
        <begin position="133"/>
        <end position="147"/>
    </location>
</feature>
<proteinExistence type="predicted"/>
<feature type="region of interest" description="Disordered" evidence="1">
    <location>
        <begin position="125"/>
        <end position="152"/>
    </location>
</feature>
<feature type="compositionally biased region" description="Basic and acidic residues" evidence="1">
    <location>
        <begin position="44"/>
        <end position="57"/>
    </location>
</feature>
<protein>
    <recommendedName>
        <fullName evidence="4">YbaB/EbfC family DNA-binding protein</fullName>
    </recommendedName>
</protein>
<name>A0A4Y3KDH1_CELUD</name>
<accession>A0A4Y3KDH1</accession>
<reference evidence="2 3" key="1">
    <citation type="submission" date="2019-06" db="EMBL/GenBank/DDBJ databases">
        <title>Whole genome shotgun sequence of Cellulomonas uda NBRC 3747.</title>
        <authorList>
            <person name="Hosoyama A."/>
            <person name="Uohara A."/>
            <person name="Ohji S."/>
            <person name="Ichikawa N."/>
        </authorList>
    </citation>
    <scope>NUCLEOTIDE SEQUENCE [LARGE SCALE GENOMIC DNA]</scope>
    <source>
        <strain evidence="2 3">NBRC 3747</strain>
    </source>
</reference>
<evidence type="ECO:0008006" key="4">
    <source>
        <dbReference type="Google" id="ProtNLM"/>
    </source>
</evidence>
<keyword evidence="3" id="KW-1185">Reference proteome</keyword>
<comment type="caution">
    <text evidence="2">The sequence shown here is derived from an EMBL/GenBank/DDBJ whole genome shotgun (WGS) entry which is preliminary data.</text>
</comment>
<evidence type="ECO:0000313" key="3">
    <source>
        <dbReference type="Proteomes" id="UP000315842"/>
    </source>
</evidence>
<evidence type="ECO:0000313" key="2">
    <source>
        <dbReference type="EMBL" id="GEA81028.1"/>
    </source>
</evidence>
<organism evidence="2 3">
    <name type="scientific">Cellulomonas uda</name>
    <dbReference type="NCBI Taxonomy" id="1714"/>
    <lineage>
        <taxon>Bacteria</taxon>
        <taxon>Bacillati</taxon>
        <taxon>Actinomycetota</taxon>
        <taxon>Actinomycetes</taxon>
        <taxon>Micrococcales</taxon>
        <taxon>Cellulomonadaceae</taxon>
        <taxon>Cellulomonas</taxon>
    </lineage>
</organism>
<dbReference type="EMBL" id="BJLP01000020">
    <property type="protein sequence ID" value="GEA81028.1"/>
    <property type="molecule type" value="Genomic_DNA"/>
</dbReference>